<feature type="chain" id="PRO_5039336194" evidence="9">
    <location>
        <begin position="23"/>
        <end position="441"/>
    </location>
</feature>
<comment type="subcellular location">
    <subcellularLocation>
        <location evidence="1">Cell outer membrane</location>
    </subcellularLocation>
</comment>
<evidence type="ECO:0000256" key="5">
    <source>
        <dbReference type="ARBA" id="ARBA00022692"/>
    </source>
</evidence>
<evidence type="ECO:0000256" key="3">
    <source>
        <dbReference type="ARBA" id="ARBA00022448"/>
    </source>
</evidence>
<protein>
    <submittedName>
        <fullName evidence="10">TolC family protein</fullName>
    </submittedName>
</protein>
<keyword evidence="3" id="KW-0813">Transport</keyword>
<name>A0A9D9EE01_9BACT</name>
<keyword evidence="8" id="KW-0175">Coiled coil</keyword>
<dbReference type="InterPro" id="IPR051906">
    <property type="entry name" value="TolC-like"/>
</dbReference>
<reference evidence="10" key="2">
    <citation type="journal article" date="2021" name="PeerJ">
        <title>Extensive microbial diversity within the chicken gut microbiome revealed by metagenomics and culture.</title>
        <authorList>
            <person name="Gilroy R."/>
            <person name="Ravi A."/>
            <person name="Getino M."/>
            <person name="Pursley I."/>
            <person name="Horton D.L."/>
            <person name="Alikhan N.F."/>
            <person name="Baker D."/>
            <person name="Gharbi K."/>
            <person name="Hall N."/>
            <person name="Watson M."/>
            <person name="Adriaenssens E.M."/>
            <person name="Foster-Nyarko E."/>
            <person name="Jarju S."/>
            <person name="Secka A."/>
            <person name="Antonio M."/>
            <person name="Oren A."/>
            <person name="Chaudhuri R.R."/>
            <person name="La Ragione R."/>
            <person name="Hildebrand F."/>
            <person name="Pallen M.J."/>
        </authorList>
    </citation>
    <scope>NUCLEOTIDE SEQUENCE</scope>
    <source>
        <strain evidence="10">D3-1215</strain>
    </source>
</reference>
<dbReference type="Proteomes" id="UP000823637">
    <property type="component" value="Unassembled WGS sequence"/>
</dbReference>
<evidence type="ECO:0000313" key="10">
    <source>
        <dbReference type="EMBL" id="MBO8446271.1"/>
    </source>
</evidence>
<dbReference type="GO" id="GO:0015288">
    <property type="term" value="F:porin activity"/>
    <property type="evidence" value="ECO:0007669"/>
    <property type="project" value="TreeGrafter"/>
</dbReference>
<sequence length="441" mass="48764">MRKKFALLAVAIALCLSLTVSAQDAASGQDRPASMSVSIKEAQDYAVENNRTLANAALSVKQQRAARWQTIATLLPQASASLGYSNYFGYQIGLGEQMGGASIPMPSQGDVSVSVAWALNASSIVASIINTQAMEMADIQRQQTEQDVTSNVLVTYVSILVSEGNIDLLKRNLKNMEYLLQVSENSTKVGVTEQVETDQIQVQVAQYKNSILTAERNREVLYNMLRLYMGLGVDTELALTQTLDEVLNMDEIMTILNSEINLADNYDYQVSKKNEEMAKKQIALKAMDYLPSITANYSYTAKKYLDGEGGFDMTPPNYVGVTLNVPIWSSGQRAAAITESKLAYRAAQNTLADTEDQLRLQDSQYRFNLANAIDDYTVQKNNVDVSERVLQNVSKKYEFGYASSVEVTNSSQDLITAQTNYTTAVYNLVEAYTNLKNLLNR</sequence>
<evidence type="ECO:0000313" key="11">
    <source>
        <dbReference type="Proteomes" id="UP000823637"/>
    </source>
</evidence>
<keyword evidence="5" id="KW-0812">Transmembrane</keyword>
<gene>
    <name evidence="10" type="ORF">IAC32_00790</name>
</gene>
<dbReference type="Pfam" id="PF02321">
    <property type="entry name" value="OEP"/>
    <property type="match status" value="2"/>
</dbReference>
<dbReference type="AlphaFoldDB" id="A0A9D9EE01"/>
<keyword evidence="9" id="KW-0732">Signal</keyword>
<evidence type="ECO:0000256" key="7">
    <source>
        <dbReference type="ARBA" id="ARBA00023237"/>
    </source>
</evidence>
<evidence type="ECO:0000256" key="6">
    <source>
        <dbReference type="ARBA" id="ARBA00023136"/>
    </source>
</evidence>
<keyword evidence="7" id="KW-0998">Cell outer membrane</keyword>
<feature type="signal peptide" evidence="9">
    <location>
        <begin position="1"/>
        <end position="22"/>
    </location>
</feature>
<dbReference type="InterPro" id="IPR003423">
    <property type="entry name" value="OMP_efflux"/>
</dbReference>
<dbReference type="Gene3D" id="1.20.1600.10">
    <property type="entry name" value="Outer membrane efflux proteins (OEP)"/>
    <property type="match status" value="1"/>
</dbReference>
<dbReference type="EMBL" id="JADIMR010000010">
    <property type="protein sequence ID" value="MBO8446271.1"/>
    <property type="molecule type" value="Genomic_DNA"/>
</dbReference>
<dbReference type="PANTHER" id="PTHR30026">
    <property type="entry name" value="OUTER MEMBRANE PROTEIN TOLC"/>
    <property type="match status" value="1"/>
</dbReference>
<evidence type="ECO:0000256" key="4">
    <source>
        <dbReference type="ARBA" id="ARBA00022452"/>
    </source>
</evidence>
<keyword evidence="6" id="KW-0472">Membrane</keyword>
<comment type="similarity">
    <text evidence="2">Belongs to the outer membrane factor (OMF) (TC 1.B.17) family.</text>
</comment>
<dbReference type="SUPFAM" id="SSF56954">
    <property type="entry name" value="Outer membrane efflux proteins (OEP)"/>
    <property type="match status" value="1"/>
</dbReference>
<keyword evidence="4" id="KW-1134">Transmembrane beta strand</keyword>
<dbReference type="GO" id="GO:0009279">
    <property type="term" value="C:cell outer membrane"/>
    <property type="evidence" value="ECO:0007669"/>
    <property type="project" value="UniProtKB-SubCell"/>
</dbReference>
<dbReference type="GO" id="GO:1990281">
    <property type="term" value="C:efflux pump complex"/>
    <property type="evidence" value="ECO:0007669"/>
    <property type="project" value="TreeGrafter"/>
</dbReference>
<proteinExistence type="inferred from homology"/>
<reference evidence="10" key="1">
    <citation type="submission" date="2020-10" db="EMBL/GenBank/DDBJ databases">
        <authorList>
            <person name="Gilroy R."/>
        </authorList>
    </citation>
    <scope>NUCLEOTIDE SEQUENCE</scope>
    <source>
        <strain evidence="10">D3-1215</strain>
    </source>
</reference>
<organism evidence="10 11">
    <name type="scientific">Candidatus Enterocola intestinipullorum</name>
    <dbReference type="NCBI Taxonomy" id="2840783"/>
    <lineage>
        <taxon>Bacteria</taxon>
        <taxon>Pseudomonadati</taxon>
        <taxon>Bacteroidota</taxon>
        <taxon>Bacteroidia</taxon>
        <taxon>Bacteroidales</taxon>
        <taxon>Candidatus Enterocola</taxon>
    </lineage>
</organism>
<feature type="coiled-coil region" evidence="8">
    <location>
        <begin position="337"/>
        <end position="364"/>
    </location>
</feature>
<comment type="caution">
    <text evidence="10">The sequence shown here is derived from an EMBL/GenBank/DDBJ whole genome shotgun (WGS) entry which is preliminary data.</text>
</comment>
<evidence type="ECO:0000256" key="2">
    <source>
        <dbReference type="ARBA" id="ARBA00007613"/>
    </source>
</evidence>
<evidence type="ECO:0000256" key="8">
    <source>
        <dbReference type="SAM" id="Coils"/>
    </source>
</evidence>
<dbReference type="PANTHER" id="PTHR30026:SF20">
    <property type="entry name" value="OUTER MEMBRANE PROTEIN TOLC"/>
    <property type="match status" value="1"/>
</dbReference>
<accession>A0A9D9EE01</accession>
<evidence type="ECO:0000256" key="1">
    <source>
        <dbReference type="ARBA" id="ARBA00004442"/>
    </source>
</evidence>
<evidence type="ECO:0000256" key="9">
    <source>
        <dbReference type="SAM" id="SignalP"/>
    </source>
</evidence>
<dbReference type="GO" id="GO:0015562">
    <property type="term" value="F:efflux transmembrane transporter activity"/>
    <property type="evidence" value="ECO:0007669"/>
    <property type="project" value="InterPro"/>
</dbReference>